<keyword evidence="1" id="KW-0732">Signal</keyword>
<proteinExistence type="predicted"/>
<dbReference type="STRING" id="935700.jaqu_31610"/>
<organism evidence="3 4">
    <name type="scientific">Jannaschia aquimarina</name>
    <dbReference type="NCBI Taxonomy" id="935700"/>
    <lineage>
        <taxon>Bacteria</taxon>
        <taxon>Pseudomonadati</taxon>
        <taxon>Pseudomonadota</taxon>
        <taxon>Alphaproteobacteria</taxon>
        <taxon>Rhodobacterales</taxon>
        <taxon>Roseobacteraceae</taxon>
        <taxon>Jannaschia</taxon>
    </lineage>
</organism>
<evidence type="ECO:0000256" key="1">
    <source>
        <dbReference type="SAM" id="SignalP"/>
    </source>
</evidence>
<dbReference type="PATRIC" id="fig|935700.4.peg.3265"/>
<dbReference type="EMBL" id="JYFE01000060">
    <property type="protein sequence ID" value="KIT14836.1"/>
    <property type="molecule type" value="Genomic_DNA"/>
</dbReference>
<dbReference type="InterPro" id="IPR054384">
    <property type="entry name" value="SecDF_P1_head"/>
</dbReference>
<reference evidence="3 4" key="1">
    <citation type="submission" date="2015-02" db="EMBL/GenBank/DDBJ databases">
        <title>Genome Sequence of Jannaschia aquimarina DSM28248, a member of the Roseobacter clade.</title>
        <authorList>
            <person name="Voget S."/>
            <person name="Daniel R."/>
        </authorList>
    </citation>
    <scope>NUCLEOTIDE SEQUENCE [LARGE SCALE GENOMIC DNA]</scope>
    <source>
        <strain evidence="3 4">GSW-M26</strain>
    </source>
</reference>
<feature type="chain" id="PRO_5002245342" evidence="1">
    <location>
        <begin position="18"/>
        <end position="126"/>
    </location>
</feature>
<protein>
    <submittedName>
        <fullName evidence="3">SecD_2 protein</fullName>
    </submittedName>
</protein>
<dbReference type="Pfam" id="PF22599">
    <property type="entry name" value="SecDF_P1_head"/>
    <property type="match status" value="1"/>
</dbReference>
<accession>A0A0D1ED48</accession>
<evidence type="ECO:0000313" key="3">
    <source>
        <dbReference type="EMBL" id="KIT14836.1"/>
    </source>
</evidence>
<sequence>MRAPLAGLALLAGAAQAGEAFVLSAGPEEAVFTGAEVADAVIAQGQQGGPVVFVTLSENGARRLAAFTTPLVGEVVELSRCGEVLVAPRLMTPIYSGNIQIPAPVDPGSAEALAAAIREGTECPGG</sequence>
<evidence type="ECO:0000313" key="4">
    <source>
        <dbReference type="Proteomes" id="UP000032232"/>
    </source>
</evidence>
<dbReference type="AlphaFoldDB" id="A0A0D1ED48"/>
<keyword evidence="4" id="KW-1185">Reference proteome</keyword>
<dbReference type="Proteomes" id="UP000032232">
    <property type="component" value="Unassembled WGS sequence"/>
</dbReference>
<dbReference type="RefSeq" id="WP_043919939.1">
    <property type="nucleotide sequence ID" value="NZ_FZPF01000001.1"/>
</dbReference>
<feature type="signal peptide" evidence="1">
    <location>
        <begin position="1"/>
        <end position="17"/>
    </location>
</feature>
<dbReference type="Gene3D" id="3.30.1360.200">
    <property type="match status" value="1"/>
</dbReference>
<evidence type="ECO:0000259" key="2">
    <source>
        <dbReference type="Pfam" id="PF22599"/>
    </source>
</evidence>
<comment type="caution">
    <text evidence="3">The sequence shown here is derived from an EMBL/GenBank/DDBJ whole genome shotgun (WGS) entry which is preliminary data.</text>
</comment>
<feature type="domain" description="SecDF P1 head subdomain" evidence="2">
    <location>
        <begin position="22"/>
        <end position="120"/>
    </location>
</feature>
<gene>
    <name evidence="3" type="primary">secD_2</name>
    <name evidence="3" type="ORF">jaqu_31610</name>
</gene>
<name>A0A0D1ED48_9RHOB</name>